<dbReference type="Proteomes" id="UP000472260">
    <property type="component" value="Unassembled WGS sequence"/>
</dbReference>
<accession>A0A671SSJ9</accession>
<name>A0A671SSJ9_9TELE</name>
<sequence length="134" mass="15602">MSCPLVRHGSRETDSCLRKAQFHMDLWCYFTLQNWLLDFGRPLAMIFCPLEWFPLNKPSAGDYFQMLYNITTPFLRSPIAVTPISRLHPFAKPRPFANCNALDQDVLHFQDGWLFLARLLSVRLDTLSVSYLSM</sequence>
<organism evidence="1 2">
    <name type="scientific">Sinocyclocheilus anshuiensis</name>
    <dbReference type="NCBI Taxonomy" id="1608454"/>
    <lineage>
        <taxon>Eukaryota</taxon>
        <taxon>Metazoa</taxon>
        <taxon>Chordata</taxon>
        <taxon>Craniata</taxon>
        <taxon>Vertebrata</taxon>
        <taxon>Euteleostomi</taxon>
        <taxon>Actinopterygii</taxon>
        <taxon>Neopterygii</taxon>
        <taxon>Teleostei</taxon>
        <taxon>Ostariophysi</taxon>
        <taxon>Cypriniformes</taxon>
        <taxon>Cyprinidae</taxon>
        <taxon>Cyprininae</taxon>
        <taxon>Sinocyclocheilus</taxon>
    </lineage>
</organism>
<proteinExistence type="predicted"/>
<dbReference type="PANTHER" id="PTHR16244:SF2">
    <property type="entry name" value="CEROID-LIPOFUSCINOSIS NEURONAL PROTEIN 6"/>
    <property type="match status" value="1"/>
</dbReference>
<dbReference type="GO" id="GO:0007040">
    <property type="term" value="P:lysosome organization"/>
    <property type="evidence" value="ECO:0007669"/>
    <property type="project" value="TreeGrafter"/>
</dbReference>
<reference evidence="1" key="2">
    <citation type="submission" date="2025-09" db="UniProtKB">
        <authorList>
            <consortium name="Ensembl"/>
        </authorList>
    </citation>
    <scope>IDENTIFICATION</scope>
</reference>
<evidence type="ECO:0000313" key="2">
    <source>
        <dbReference type="Proteomes" id="UP000472260"/>
    </source>
</evidence>
<dbReference type="PANTHER" id="PTHR16244">
    <property type="entry name" value="CEROID-LIPOFUSCINOSIS NEURONAL PROTEIN 6"/>
    <property type="match status" value="1"/>
</dbReference>
<dbReference type="AlphaFoldDB" id="A0A671SSJ9"/>
<dbReference type="Ensembl" id="ENSSANT00000105647.1">
    <property type="protein sequence ID" value="ENSSANP00000099504.1"/>
    <property type="gene ID" value="ENSSANG00000048946.1"/>
</dbReference>
<protein>
    <submittedName>
        <fullName evidence="1">Uncharacterized protein</fullName>
    </submittedName>
</protein>
<keyword evidence="2" id="KW-1185">Reference proteome</keyword>
<dbReference type="InterPro" id="IPR029255">
    <property type="entry name" value="CLN6"/>
</dbReference>
<reference evidence="1" key="1">
    <citation type="submission" date="2025-08" db="UniProtKB">
        <authorList>
            <consortium name="Ensembl"/>
        </authorList>
    </citation>
    <scope>IDENTIFICATION</scope>
</reference>
<dbReference type="GO" id="GO:0016020">
    <property type="term" value="C:membrane"/>
    <property type="evidence" value="ECO:0007669"/>
    <property type="project" value="TreeGrafter"/>
</dbReference>
<dbReference type="GO" id="GO:0005783">
    <property type="term" value="C:endoplasmic reticulum"/>
    <property type="evidence" value="ECO:0007669"/>
    <property type="project" value="TreeGrafter"/>
</dbReference>
<evidence type="ECO:0000313" key="1">
    <source>
        <dbReference type="Ensembl" id="ENSSANP00000099504.1"/>
    </source>
</evidence>
<dbReference type="Pfam" id="PF15156">
    <property type="entry name" value="CLN6"/>
    <property type="match status" value="1"/>
</dbReference>